<dbReference type="InterPro" id="IPR000551">
    <property type="entry name" value="MerR-type_HTH_dom"/>
</dbReference>
<keyword evidence="4" id="KW-1185">Reference proteome</keyword>
<proteinExistence type="predicted"/>
<evidence type="ECO:0000259" key="2">
    <source>
        <dbReference type="PROSITE" id="PS50937"/>
    </source>
</evidence>
<dbReference type="RefSeq" id="WP_328953948.1">
    <property type="nucleotide sequence ID" value="NZ_CP108110.1"/>
</dbReference>
<name>A0ABZ1TVC3_9ACTN</name>
<dbReference type="InterPro" id="IPR047057">
    <property type="entry name" value="MerR_fam"/>
</dbReference>
<feature type="domain" description="HTH merR-type" evidence="2">
    <location>
        <begin position="1"/>
        <end position="68"/>
    </location>
</feature>
<dbReference type="PRINTS" id="PR00040">
    <property type="entry name" value="HTHMERR"/>
</dbReference>
<dbReference type="PROSITE" id="PS50937">
    <property type="entry name" value="HTH_MERR_2"/>
    <property type="match status" value="1"/>
</dbReference>
<dbReference type="CDD" id="cd01282">
    <property type="entry name" value="HTH_MerR-like_sg3"/>
    <property type="match status" value="1"/>
</dbReference>
<dbReference type="Proteomes" id="UP001432222">
    <property type="component" value="Chromosome"/>
</dbReference>
<dbReference type="Pfam" id="PF13411">
    <property type="entry name" value="MerR_1"/>
    <property type="match status" value="1"/>
</dbReference>
<organism evidence="3 4">
    <name type="scientific">Kitasatospora purpeofusca</name>
    <dbReference type="NCBI Taxonomy" id="67352"/>
    <lineage>
        <taxon>Bacteria</taxon>
        <taxon>Bacillati</taxon>
        <taxon>Actinomycetota</taxon>
        <taxon>Actinomycetes</taxon>
        <taxon>Kitasatosporales</taxon>
        <taxon>Streptomycetaceae</taxon>
        <taxon>Kitasatospora</taxon>
    </lineage>
</organism>
<dbReference type="SMART" id="SM00422">
    <property type="entry name" value="HTH_MERR"/>
    <property type="match status" value="1"/>
</dbReference>
<dbReference type="Gene3D" id="1.10.1660.10">
    <property type="match status" value="1"/>
</dbReference>
<evidence type="ECO:0000256" key="1">
    <source>
        <dbReference type="ARBA" id="ARBA00023125"/>
    </source>
</evidence>
<reference evidence="3" key="1">
    <citation type="submission" date="2022-10" db="EMBL/GenBank/DDBJ databases">
        <title>The complete genomes of actinobacterial strains from the NBC collection.</title>
        <authorList>
            <person name="Joergensen T.S."/>
            <person name="Alvarez Arevalo M."/>
            <person name="Sterndorff E.B."/>
            <person name="Faurdal D."/>
            <person name="Vuksanovic O."/>
            <person name="Mourched A.-S."/>
            <person name="Charusanti P."/>
            <person name="Shaw S."/>
            <person name="Blin K."/>
            <person name="Weber T."/>
        </authorList>
    </citation>
    <scope>NUCLEOTIDE SEQUENCE</scope>
    <source>
        <strain evidence="3">NBC_00222</strain>
    </source>
</reference>
<dbReference type="PROSITE" id="PS00552">
    <property type="entry name" value="HTH_MERR_1"/>
    <property type="match status" value="1"/>
</dbReference>
<gene>
    <name evidence="3" type="ORF">OHA16_07900</name>
</gene>
<dbReference type="EMBL" id="CP108110">
    <property type="protein sequence ID" value="WUQ82903.1"/>
    <property type="molecule type" value="Genomic_DNA"/>
</dbReference>
<sequence length="129" mass="13595">MRIGELARLTGVSTRLLRYYEEQGLLRPARSAGGYREYGEGDTVRVRQIRGLLAAGLPTRVIVGILPCASGPVPALESCPDLLATLRGELAELDARIGELTRSRNALAGYLDTAGPATPLTAVPLPAAA</sequence>
<dbReference type="PANTHER" id="PTHR30204:SF93">
    <property type="entry name" value="HTH MERR-TYPE DOMAIN-CONTAINING PROTEIN"/>
    <property type="match status" value="1"/>
</dbReference>
<dbReference type="SUPFAM" id="SSF46955">
    <property type="entry name" value="Putative DNA-binding domain"/>
    <property type="match status" value="1"/>
</dbReference>
<dbReference type="PANTHER" id="PTHR30204">
    <property type="entry name" value="REDOX-CYCLING DRUG-SENSING TRANSCRIPTIONAL ACTIVATOR SOXR"/>
    <property type="match status" value="1"/>
</dbReference>
<accession>A0ABZ1TVC3</accession>
<evidence type="ECO:0000313" key="4">
    <source>
        <dbReference type="Proteomes" id="UP001432222"/>
    </source>
</evidence>
<evidence type="ECO:0000313" key="3">
    <source>
        <dbReference type="EMBL" id="WUQ82903.1"/>
    </source>
</evidence>
<protein>
    <submittedName>
        <fullName evidence="3">MerR family transcriptional regulator</fullName>
    </submittedName>
</protein>
<keyword evidence="1" id="KW-0238">DNA-binding</keyword>
<dbReference type="InterPro" id="IPR009061">
    <property type="entry name" value="DNA-bd_dom_put_sf"/>
</dbReference>